<feature type="compositionally biased region" description="Low complexity" evidence="3">
    <location>
        <begin position="1102"/>
        <end position="1116"/>
    </location>
</feature>
<feature type="compositionally biased region" description="Polar residues" evidence="3">
    <location>
        <begin position="956"/>
        <end position="973"/>
    </location>
</feature>
<feature type="region of interest" description="Disordered" evidence="3">
    <location>
        <begin position="679"/>
        <end position="786"/>
    </location>
</feature>
<protein>
    <submittedName>
        <fullName evidence="7">Protein kinase domain-containing protein</fullName>
    </submittedName>
</protein>
<evidence type="ECO:0000256" key="1">
    <source>
        <dbReference type="ARBA" id="ARBA00022741"/>
    </source>
</evidence>
<dbReference type="SUPFAM" id="SSF56112">
    <property type="entry name" value="Protein kinase-like (PK-like)"/>
    <property type="match status" value="1"/>
</dbReference>
<evidence type="ECO:0000313" key="7">
    <source>
        <dbReference type="WBParaSite" id="HDID_0000724501-mRNA-1"/>
    </source>
</evidence>
<evidence type="ECO:0000256" key="2">
    <source>
        <dbReference type="ARBA" id="ARBA00022840"/>
    </source>
</evidence>
<proteinExistence type="predicted"/>
<feature type="compositionally biased region" description="Gly residues" evidence="3">
    <location>
        <begin position="1428"/>
        <end position="1443"/>
    </location>
</feature>
<gene>
    <name evidence="5" type="ORF">HDID_LOCUS7243</name>
</gene>
<feature type="compositionally biased region" description="Polar residues" evidence="3">
    <location>
        <begin position="1003"/>
        <end position="1014"/>
    </location>
</feature>
<dbReference type="InterPro" id="IPR011009">
    <property type="entry name" value="Kinase-like_dom_sf"/>
</dbReference>
<dbReference type="Pfam" id="PF00069">
    <property type="entry name" value="Pkinase"/>
    <property type="match status" value="1"/>
</dbReference>
<dbReference type="WBParaSite" id="HDID_0000724501-mRNA-1">
    <property type="protein sequence ID" value="HDID_0000724501-mRNA-1"/>
    <property type="gene ID" value="HDID_0000724501"/>
</dbReference>
<name>A0A158QEE3_HYMDI</name>
<keyword evidence="1" id="KW-0547">Nucleotide-binding</keyword>
<feature type="compositionally biased region" description="Polar residues" evidence="3">
    <location>
        <begin position="1652"/>
        <end position="1679"/>
    </location>
</feature>
<accession>A0A158QEE3</accession>
<dbReference type="GO" id="GO:0005524">
    <property type="term" value="F:ATP binding"/>
    <property type="evidence" value="ECO:0007669"/>
    <property type="project" value="UniProtKB-KW"/>
</dbReference>
<dbReference type="GO" id="GO:0005737">
    <property type="term" value="C:cytoplasm"/>
    <property type="evidence" value="ECO:0007669"/>
    <property type="project" value="TreeGrafter"/>
</dbReference>
<dbReference type="Gene3D" id="1.10.510.10">
    <property type="entry name" value="Transferase(Phosphotransferase) domain 1"/>
    <property type="match status" value="1"/>
</dbReference>
<feature type="compositionally biased region" description="Polar residues" evidence="3">
    <location>
        <begin position="775"/>
        <end position="786"/>
    </location>
</feature>
<evidence type="ECO:0000313" key="6">
    <source>
        <dbReference type="Proteomes" id="UP000274504"/>
    </source>
</evidence>
<dbReference type="InterPro" id="IPR000719">
    <property type="entry name" value="Prot_kinase_dom"/>
</dbReference>
<organism evidence="7">
    <name type="scientific">Hymenolepis diminuta</name>
    <name type="common">Rat tapeworm</name>
    <dbReference type="NCBI Taxonomy" id="6216"/>
    <lineage>
        <taxon>Eukaryota</taxon>
        <taxon>Metazoa</taxon>
        <taxon>Spiralia</taxon>
        <taxon>Lophotrochozoa</taxon>
        <taxon>Platyhelminthes</taxon>
        <taxon>Cestoda</taxon>
        <taxon>Eucestoda</taxon>
        <taxon>Cyclophyllidea</taxon>
        <taxon>Hymenolepididae</taxon>
        <taxon>Hymenolepis</taxon>
    </lineage>
</organism>
<feature type="compositionally biased region" description="Low complexity" evidence="3">
    <location>
        <begin position="935"/>
        <end position="953"/>
    </location>
</feature>
<feature type="region of interest" description="Disordered" evidence="3">
    <location>
        <begin position="1645"/>
        <end position="1679"/>
    </location>
</feature>
<sequence>MDYKVIDRVGDCRFIHGLQHSEKTSISEGIHLPTGVKVRLKTVRCANMEDFERGQELFREATILARLSHPNIIHIYHLIKHVDVRILVTEWIDGLPLDNFIRLFFHRALPESIARLYCRQMVSAIIAMQMKRILLREIPVNSLIVTKDFRNIKLTDFSSALILPIRKEVTSASCSPEFTAPELIEENLDIVRPEAVSWSLGVVLFYMLVGELPFQSPYYDHKRRGRLLRFAQRGLTPNHINAISDFTPDCQLLLRQLLEPRAIIRIPICELCTNSWITDSGSMLFQPFSPCSAHFLTSLEAVSKITPSTSCKGSSVNGKDQSNGKWEAPVNRGLLSRIKALFSHSNGRKRSEEDVEDSARGNEWLLEGETEANIIHLRSDSTDNIGAFGEEKCNSITEALDYLARVKKTSSSEVARSILERPIGAHSAAFQILLNLHRQNSGIYLLDHTVPGWPLLASVSFMAFMDPVMMKRLRVNASDVGTNLGNCICSGQGEVFLGTRLDRRAFRRELMVSIAAFERKMLDQTPPQTKTDTATSLMSCKTLDSRRPKQMKSKHSINAFGVVVMRKPYQLQTPEDSSRLVREFTERLHRRKPNFSNLPSATSWGGKKKSNSSPLDSTTNNDVWPLLSDSSLARKNEPSQWPTPAELAGTARGDSLNNFKLPNSWNAPGASLALRSLTESDDRNDPWPTVDAVAQSSSHPSTDPSVSRTISTSGDNAFTSQRQRVQSMTKARNESFSSWGSPTDGDFGAFANQPIPSTSENKSSNQQAPGEGICSSVSDSGNHSEGQNENLIHALINSKECWGRRPVDQTTPWDLSALNEELASVVNSAAVTAAPAANSSSNQGLLGDAVSLAAAARQRRSVTKPGSVPVAVPAESNVWSSEPPNGTGIWEMHYEGSGQGEGRATNRWKTPGSASAVPSLNSPPGGHRMVPPPSSSFISPPAIPQQQPNAAAARGFQNNNLFPTSGPQPQQRFGQPTAGGQQPPPGTGRGPPNGMFGPAPNSAFKSQGVPQASSGWPPLSLTPDNQSPMEDAKRFLVPSGPWGSNDRVLGKPQQQQTGQQLPPSLGGGEGIPRWPSPSIDTLSHVGISGWGQQQEPRSHKFVPWSQSQAVAAAPPQRFHLRQPQQNTSNSSGVVPSSAASPSTQQQQPPLRLLGPPQQQQQNHHLQQQQQSNSMAAFLRTEVARQLMLLGFHDEAGVLISDSSGYEDVEKFLYDLRDSTGGMNPGLNQLINNVTAYLMSSGVNDFQSSMGGGMPQPPPPGPPLDLFDNRLGGGLGGFHMGKLQPPPPSNFPNRQNPSEVLNQLFLRESHLQATIFQLDKKKRELSMKHSQLRKMNMGGPTSHHSSSMLQEIVMQQAQISQQIEAHETQLGQVRLQIACLSRIASGGGGNSGGINDDSNAAVTAAAMLMRLRGGGPGGPGGPFQPNRMMGGGGNNPMAGGAYGGGGPRGGGGLIMNTPSPSSDLAPRLADLKLSMDMNRRMPWEGSCGGGIWDLPSQQQQQYGGHGMSSTNAFLSSNDTSNSNNNVFPSTSFADRRWTLSSSSSEFQQPDIWNTSWLLLSDVPPQFSPEVLRITISNALDQQNCNGDNSGAFEIHTNLPNRYILVGFLNSSDAATISNSSTIKNQANSVTIISPAEALNKLQEIKALDEDQTQSEQGVPQQDNQQSTTSVTNWPLPSNEQ</sequence>
<evidence type="ECO:0000256" key="3">
    <source>
        <dbReference type="SAM" id="MobiDB-lite"/>
    </source>
</evidence>
<feature type="compositionally biased region" description="Polar residues" evidence="3">
    <location>
        <begin position="912"/>
        <end position="922"/>
    </location>
</feature>
<keyword evidence="2" id="KW-0067">ATP-binding</keyword>
<feature type="region of interest" description="Disordered" evidence="3">
    <location>
        <begin position="591"/>
        <end position="654"/>
    </location>
</feature>
<feature type="region of interest" description="Disordered" evidence="3">
    <location>
        <begin position="896"/>
        <end position="1172"/>
    </location>
</feature>
<reference evidence="5 6" key="2">
    <citation type="submission" date="2018-11" db="EMBL/GenBank/DDBJ databases">
        <authorList>
            <consortium name="Pathogen Informatics"/>
        </authorList>
    </citation>
    <scope>NUCLEOTIDE SEQUENCE [LARGE SCALE GENOMIC DNA]</scope>
</reference>
<feature type="compositionally biased region" description="Low complexity" evidence="3">
    <location>
        <begin position="1126"/>
        <end position="1172"/>
    </location>
</feature>
<dbReference type="Proteomes" id="UP000274504">
    <property type="component" value="Unassembled WGS sequence"/>
</dbReference>
<evidence type="ECO:0000259" key="4">
    <source>
        <dbReference type="PROSITE" id="PS50011"/>
    </source>
</evidence>
<dbReference type="OrthoDB" id="6258734at2759"/>
<feature type="compositionally biased region" description="Polar residues" evidence="3">
    <location>
        <begin position="594"/>
        <end position="603"/>
    </location>
</feature>
<feature type="region of interest" description="Disordered" evidence="3">
    <location>
        <begin position="1414"/>
        <end position="1443"/>
    </location>
</feature>
<reference evidence="7" key="1">
    <citation type="submission" date="2016-04" db="UniProtKB">
        <authorList>
            <consortium name="WormBaseParasite"/>
        </authorList>
    </citation>
    <scope>IDENTIFICATION</scope>
</reference>
<feature type="compositionally biased region" description="Polar residues" evidence="3">
    <location>
        <begin position="611"/>
        <end position="631"/>
    </location>
</feature>
<feature type="compositionally biased region" description="Low complexity" evidence="3">
    <location>
        <begin position="1050"/>
        <end position="1064"/>
    </location>
</feature>
<dbReference type="GO" id="GO:0035556">
    <property type="term" value="P:intracellular signal transduction"/>
    <property type="evidence" value="ECO:0007669"/>
    <property type="project" value="TreeGrafter"/>
</dbReference>
<evidence type="ECO:0000313" key="5">
    <source>
        <dbReference type="EMBL" id="VDL59561.1"/>
    </source>
</evidence>
<dbReference type="PANTHER" id="PTHR24346">
    <property type="entry name" value="MAP/MICROTUBULE AFFINITY-REGULATING KINASE"/>
    <property type="match status" value="1"/>
</dbReference>
<feature type="compositionally biased region" description="Low complexity" evidence="3">
    <location>
        <begin position="696"/>
        <end position="707"/>
    </location>
</feature>
<dbReference type="EMBL" id="UYSG01010918">
    <property type="protein sequence ID" value="VDL59561.1"/>
    <property type="molecule type" value="Genomic_DNA"/>
</dbReference>
<feature type="domain" description="Protein kinase" evidence="4">
    <location>
        <begin position="3"/>
        <end position="277"/>
    </location>
</feature>
<dbReference type="SMART" id="SM00220">
    <property type="entry name" value="S_TKc"/>
    <property type="match status" value="1"/>
</dbReference>
<feature type="compositionally biased region" description="Polar residues" evidence="3">
    <location>
        <begin position="708"/>
        <end position="741"/>
    </location>
</feature>
<dbReference type="GO" id="GO:0004674">
    <property type="term" value="F:protein serine/threonine kinase activity"/>
    <property type="evidence" value="ECO:0007669"/>
    <property type="project" value="TreeGrafter"/>
</dbReference>
<dbReference type="STRING" id="6216.A0A158QEE3"/>
<feature type="compositionally biased region" description="Polar residues" evidence="3">
    <location>
        <begin position="754"/>
        <end position="768"/>
    </location>
</feature>
<dbReference type="PROSITE" id="PS50011">
    <property type="entry name" value="PROTEIN_KINASE_DOM"/>
    <property type="match status" value="1"/>
</dbReference>
<dbReference type="PANTHER" id="PTHR24346:SF75">
    <property type="entry name" value="AURORA KINASE"/>
    <property type="match status" value="1"/>
</dbReference>